<evidence type="ECO:0000256" key="5">
    <source>
        <dbReference type="ARBA" id="ARBA00022827"/>
    </source>
</evidence>
<dbReference type="InterPro" id="IPR018168">
    <property type="entry name" value="Ubi_Hdrlase_CS"/>
</dbReference>
<dbReference type="EMBL" id="AVFL01000073">
    <property type="protein sequence ID" value="EWY35750.1"/>
    <property type="molecule type" value="Genomic_DNA"/>
</dbReference>
<dbReference type="PANTHER" id="PTHR43876:SF7">
    <property type="entry name" value="UBIQUINONE BIOSYNTHESIS MONOOXYGENASE COQ6, MITOCHONDRIAL"/>
    <property type="match status" value="1"/>
</dbReference>
<dbReference type="RefSeq" id="WP_051514216.1">
    <property type="nucleotide sequence ID" value="NZ_AVFL01000073.1"/>
</dbReference>
<comment type="caution">
    <text evidence="9">The sequence shown here is derived from an EMBL/GenBank/DDBJ whole genome shotgun (WGS) entry which is preliminary data.</text>
</comment>
<comment type="pathway">
    <text evidence="2">Cofactor biosynthesis; ubiquinone biosynthesis.</text>
</comment>
<keyword evidence="5" id="KW-0274">FAD</keyword>
<gene>
    <name evidence="9" type="ORF">N825_35860</name>
</gene>
<dbReference type="InterPro" id="IPR051205">
    <property type="entry name" value="UbiH/COQ6_monooxygenase"/>
</dbReference>
<reference evidence="9 10" key="1">
    <citation type="submission" date="2013-08" db="EMBL/GenBank/DDBJ databases">
        <title>The genome sequence of Skermanella stibiiresistens.</title>
        <authorList>
            <person name="Zhu W."/>
            <person name="Wang G."/>
        </authorList>
    </citation>
    <scope>NUCLEOTIDE SEQUENCE [LARGE SCALE GENOMIC DNA]</scope>
    <source>
        <strain evidence="9 10">SB22</strain>
    </source>
</reference>
<name>W9GPE4_9PROT</name>
<dbReference type="NCBIfam" id="TIGR01988">
    <property type="entry name" value="Ubi-OHases"/>
    <property type="match status" value="1"/>
</dbReference>
<evidence type="ECO:0000259" key="8">
    <source>
        <dbReference type="Pfam" id="PF01494"/>
    </source>
</evidence>
<keyword evidence="4" id="KW-0285">Flavoprotein</keyword>
<protein>
    <submittedName>
        <fullName evidence="9">2-octaprenyl-6-methoxyphenyl hydroxylase</fullName>
    </submittedName>
</protein>
<keyword evidence="10" id="KW-1185">Reference proteome</keyword>
<comment type="similarity">
    <text evidence="3">Belongs to the UbiH/COQ6 family.</text>
</comment>
<dbReference type="Gene3D" id="3.50.50.60">
    <property type="entry name" value="FAD/NAD(P)-binding domain"/>
    <property type="match status" value="2"/>
</dbReference>
<dbReference type="InterPro" id="IPR036188">
    <property type="entry name" value="FAD/NAD-bd_sf"/>
</dbReference>
<dbReference type="PROSITE" id="PS01304">
    <property type="entry name" value="UBIH"/>
    <property type="match status" value="1"/>
</dbReference>
<evidence type="ECO:0000256" key="2">
    <source>
        <dbReference type="ARBA" id="ARBA00004749"/>
    </source>
</evidence>
<dbReference type="Pfam" id="PF01494">
    <property type="entry name" value="FAD_binding_3"/>
    <property type="match status" value="1"/>
</dbReference>
<dbReference type="InterPro" id="IPR002938">
    <property type="entry name" value="FAD-bd"/>
</dbReference>
<evidence type="ECO:0000256" key="4">
    <source>
        <dbReference type="ARBA" id="ARBA00022630"/>
    </source>
</evidence>
<dbReference type="GO" id="GO:0006744">
    <property type="term" value="P:ubiquinone biosynthetic process"/>
    <property type="evidence" value="ECO:0007669"/>
    <property type="project" value="UniProtKB-UniPathway"/>
</dbReference>
<comment type="cofactor">
    <cofactor evidence="1">
        <name>FAD</name>
        <dbReference type="ChEBI" id="CHEBI:57692"/>
    </cofactor>
</comment>
<dbReference type="AlphaFoldDB" id="W9GPE4"/>
<dbReference type="PANTHER" id="PTHR43876">
    <property type="entry name" value="UBIQUINONE BIOSYNTHESIS MONOOXYGENASE COQ6, MITOCHONDRIAL"/>
    <property type="match status" value="1"/>
</dbReference>
<dbReference type="SUPFAM" id="SSF51905">
    <property type="entry name" value="FAD/NAD(P)-binding domain"/>
    <property type="match status" value="1"/>
</dbReference>
<dbReference type="PATRIC" id="fig|1385369.3.peg.7194"/>
<evidence type="ECO:0000313" key="9">
    <source>
        <dbReference type="EMBL" id="EWY35750.1"/>
    </source>
</evidence>
<dbReference type="GO" id="GO:0016705">
    <property type="term" value="F:oxidoreductase activity, acting on paired donors, with incorporation or reduction of molecular oxygen"/>
    <property type="evidence" value="ECO:0007669"/>
    <property type="project" value="InterPro"/>
</dbReference>
<feature type="domain" description="FAD-binding" evidence="8">
    <location>
        <begin position="23"/>
        <end position="333"/>
    </location>
</feature>
<dbReference type="STRING" id="1385369.N825_35860"/>
<dbReference type="PRINTS" id="PR00420">
    <property type="entry name" value="RNGMNOXGNASE"/>
</dbReference>
<evidence type="ECO:0000256" key="1">
    <source>
        <dbReference type="ARBA" id="ARBA00001974"/>
    </source>
</evidence>
<organism evidence="9 10">
    <name type="scientific">Skermanella stibiiresistens SB22</name>
    <dbReference type="NCBI Taxonomy" id="1385369"/>
    <lineage>
        <taxon>Bacteria</taxon>
        <taxon>Pseudomonadati</taxon>
        <taxon>Pseudomonadota</taxon>
        <taxon>Alphaproteobacteria</taxon>
        <taxon>Rhodospirillales</taxon>
        <taxon>Azospirillaceae</taxon>
        <taxon>Skermanella</taxon>
    </lineage>
</organism>
<accession>W9GPE4</accession>
<dbReference type="GO" id="GO:0071949">
    <property type="term" value="F:FAD binding"/>
    <property type="evidence" value="ECO:0007669"/>
    <property type="project" value="InterPro"/>
</dbReference>
<dbReference type="FunFam" id="3.50.50.60:FF:000021">
    <property type="entry name" value="Ubiquinone biosynthesis monooxygenase COQ6"/>
    <property type="match status" value="1"/>
</dbReference>
<dbReference type="InterPro" id="IPR010971">
    <property type="entry name" value="UbiH/COQ6"/>
</dbReference>
<dbReference type="GO" id="GO:0110142">
    <property type="term" value="C:ubiquinone biosynthesis complex"/>
    <property type="evidence" value="ECO:0007669"/>
    <property type="project" value="UniProtKB-ARBA"/>
</dbReference>
<dbReference type="UniPathway" id="UPA00232"/>
<evidence type="ECO:0000313" key="10">
    <source>
        <dbReference type="Proteomes" id="UP000019486"/>
    </source>
</evidence>
<dbReference type="GO" id="GO:0004497">
    <property type="term" value="F:monooxygenase activity"/>
    <property type="evidence" value="ECO:0007669"/>
    <property type="project" value="UniProtKB-KW"/>
</dbReference>
<keyword evidence="7" id="KW-0503">Monooxygenase</keyword>
<dbReference type="Proteomes" id="UP000019486">
    <property type="component" value="Unassembled WGS sequence"/>
</dbReference>
<evidence type="ECO:0000256" key="6">
    <source>
        <dbReference type="ARBA" id="ARBA00023002"/>
    </source>
</evidence>
<evidence type="ECO:0000256" key="7">
    <source>
        <dbReference type="ARBA" id="ARBA00023033"/>
    </source>
</evidence>
<sequence length="421" mass="45432">MTTSDESRPSAAGQSTDSAGLTTDVVIVGGGLAGLTLATALATAGVPVICLDRDTPPTQLETDFDGRTTALAFCSKQVLAGAGVWPHMAEDAEPILDIRVVDQESPLFLHYDHTDVGIGPFGWIADNTVIRRALFARVAELPNLRHIVPASVTRIERDSGGAKVTLADGRVVKARLVVGADGKNSFCRKSAGITVTTWTYDQSAMICNIAHDQPHGGVAVEKFLPGGPFAILPLTDNRSSIVWSEKKTLVPKYLDMSTEAFTAELQRRVGTWLGPIRVVTKRSAWPLSVLHADSYVAPRLALVGEAAHAMHPIAGQGLNMGLRDVAALAEVIVDAHRLGLDVGGPEPLARYQRWRRFDNLTLITVTDLLTRLFSNDFGPLKLARDLGMAAVNRMPPLKKFFMRHAMGMVGELPRMIRGEPL</sequence>
<proteinExistence type="inferred from homology"/>
<dbReference type="OrthoDB" id="9796623at2"/>
<evidence type="ECO:0000256" key="3">
    <source>
        <dbReference type="ARBA" id="ARBA00005349"/>
    </source>
</evidence>
<keyword evidence="6" id="KW-0560">Oxidoreductase</keyword>